<protein>
    <submittedName>
        <fullName evidence="1">Uncharacterized protein</fullName>
    </submittedName>
</protein>
<sequence length="293" mass="32320">MYQNKPEWFSAPRDVLPDSTITPGRLIVDPRTPEGPPYLDAALPVPVTDLRITNYPYKNKKEDEKGGSFGLFASFMSAFGVGGDLSGNLKSGRSLDIEVDRLQTVMFDPSAEYLEQTLNAPKNLAYLRDQRFKRSLYLVTGVKTAYGAKLTRSRSGQKGGEAKIGISPNVPGLEVGPTLSFTQTSQVTETIQGPTDFVFAYRLNKLHYSRTRSKYVQQKFTSGALYSDEVDLDNHEDEEEAAESEGEEFAEVMGGLEDDDAGRAEFKVSGETVFDEEDGEPCIIILPEGSKQS</sequence>
<dbReference type="EMBL" id="JAVRRD010000006">
    <property type="protein sequence ID" value="KAK5057884.1"/>
    <property type="molecule type" value="Genomic_DNA"/>
</dbReference>
<gene>
    <name evidence="1" type="ORF">LTR84_011885</name>
</gene>
<dbReference type="AlphaFoldDB" id="A0AAV9NHQ5"/>
<comment type="caution">
    <text evidence="1">The sequence shown here is derived from an EMBL/GenBank/DDBJ whole genome shotgun (WGS) entry which is preliminary data.</text>
</comment>
<dbReference type="Proteomes" id="UP001358417">
    <property type="component" value="Unassembled WGS sequence"/>
</dbReference>
<name>A0AAV9NHQ5_9EURO</name>
<dbReference type="GeneID" id="89980035"/>
<keyword evidence="2" id="KW-1185">Reference proteome</keyword>
<proteinExistence type="predicted"/>
<dbReference type="RefSeq" id="XP_064709002.1">
    <property type="nucleotide sequence ID" value="XM_064855413.1"/>
</dbReference>
<reference evidence="1 2" key="1">
    <citation type="submission" date="2023-08" db="EMBL/GenBank/DDBJ databases">
        <title>Black Yeasts Isolated from many extreme environments.</title>
        <authorList>
            <person name="Coleine C."/>
            <person name="Stajich J.E."/>
            <person name="Selbmann L."/>
        </authorList>
    </citation>
    <scope>NUCLEOTIDE SEQUENCE [LARGE SCALE GENOMIC DNA]</scope>
    <source>
        <strain evidence="1 2">CCFEE 5792</strain>
    </source>
</reference>
<accession>A0AAV9NHQ5</accession>
<organism evidence="1 2">
    <name type="scientific">Exophiala bonariae</name>
    <dbReference type="NCBI Taxonomy" id="1690606"/>
    <lineage>
        <taxon>Eukaryota</taxon>
        <taxon>Fungi</taxon>
        <taxon>Dikarya</taxon>
        <taxon>Ascomycota</taxon>
        <taxon>Pezizomycotina</taxon>
        <taxon>Eurotiomycetes</taxon>
        <taxon>Chaetothyriomycetidae</taxon>
        <taxon>Chaetothyriales</taxon>
        <taxon>Herpotrichiellaceae</taxon>
        <taxon>Exophiala</taxon>
    </lineage>
</organism>
<evidence type="ECO:0000313" key="1">
    <source>
        <dbReference type="EMBL" id="KAK5057884.1"/>
    </source>
</evidence>
<evidence type="ECO:0000313" key="2">
    <source>
        <dbReference type="Proteomes" id="UP001358417"/>
    </source>
</evidence>